<proteinExistence type="predicted"/>
<reference evidence="5 6" key="1">
    <citation type="journal article" date="2017" name="Mol. Biol. Evol.">
        <title>The 4-celled Tetrabaena socialis nuclear genome reveals the essential components for genetic control of cell number at the origin of multicellularity in the volvocine lineage.</title>
        <authorList>
            <person name="Featherston J."/>
            <person name="Arakaki Y."/>
            <person name="Hanschen E.R."/>
            <person name="Ferris P.J."/>
            <person name="Michod R.E."/>
            <person name="Olson B.J.S.C."/>
            <person name="Nozaki H."/>
            <person name="Durand P.M."/>
        </authorList>
    </citation>
    <scope>NUCLEOTIDE SEQUENCE [LARGE SCALE GENOMIC DNA]</scope>
    <source>
        <strain evidence="5 6">NIES-571</strain>
    </source>
</reference>
<evidence type="ECO:0000256" key="3">
    <source>
        <dbReference type="SAM" id="MobiDB-lite"/>
    </source>
</evidence>
<dbReference type="EMBL" id="PGGS01000029">
    <property type="protein sequence ID" value="PNH11464.1"/>
    <property type="molecule type" value="Genomic_DNA"/>
</dbReference>
<dbReference type="InterPro" id="IPR006843">
    <property type="entry name" value="PAP/fibrillin_dom"/>
</dbReference>
<protein>
    <submittedName>
        <fullName evidence="5">Putative plastid-lipid-associated protein 6, chloroplastic</fullName>
    </submittedName>
</protein>
<feature type="region of interest" description="Disordered" evidence="3">
    <location>
        <begin position="73"/>
        <end position="93"/>
    </location>
</feature>
<organism evidence="5 6">
    <name type="scientific">Tetrabaena socialis</name>
    <dbReference type="NCBI Taxonomy" id="47790"/>
    <lineage>
        <taxon>Eukaryota</taxon>
        <taxon>Viridiplantae</taxon>
        <taxon>Chlorophyta</taxon>
        <taxon>core chlorophytes</taxon>
        <taxon>Chlorophyceae</taxon>
        <taxon>CS clade</taxon>
        <taxon>Chlamydomonadales</taxon>
        <taxon>Tetrabaenaceae</taxon>
        <taxon>Tetrabaena</taxon>
    </lineage>
</organism>
<dbReference type="GO" id="GO:0009536">
    <property type="term" value="C:plastid"/>
    <property type="evidence" value="ECO:0007669"/>
    <property type="project" value="UniProtKB-SubCell"/>
</dbReference>
<feature type="non-terminal residue" evidence="5">
    <location>
        <position position="1"/>
    </location>
</feature>
<dbReference type="Proteomes" id="UP000236333">
    <property type="component" value="Unassembled WGS sequence"/>
</dbReference>
<feature type="domain" description="Plastid lipid-associated protein/fibrillin conserved" evidence="4">
    <location>
        <begin position="96"/>
        <end position="195"/>
    </location>
</feature>
<accession>A0A2J8AG17</accession>
<dbReference type="AlphaFoldDB" id="A0A2J8AG17"/>
<evidence type="ECO:0000259" key="4">
    <source>
        <dbReference type="Pfam" id="PF04755"/>
    </source>
</evidence>
<keyword evidence="2" id="KW-0934">Plastid</keyword>
<evidence type="ECO:0000256" key="1">
    <source>
        <dbReference type="ARBA" id="ARBA00004474"/>
    </source>
</evidence>
<comment type="caution">
    <text evidence="5">The sequence shown here is derived from an EMBL/GenBank/DDBJ whole genome shotgun (WGS) entry which is preliminary data.</text>
</comment>
<evidence type="ECO:0000256" key="2">
    <source>
        <dbReference type="ARBA" id="ARBA00022640"/>
    </source>
</evidence>
<dbReference type="OrthoDB" id="203682at2759"/>
<feature type="non-terminal residue" evidence="5">
    <location>
        <position position="223"/>
    </location>
</feature>
<gene>
    <name evidence="5" type="ORF">TSOC_001681</name>
</gene>
<name>A0A2J8AG17_9CHLO</name>
<keyword evidence="6" id="KW-1185">Reference proteome</keyword>
<dbReference type="Pfam" id="PF04755">
    <property type="entry name" value="PAP_fibrillin"/>
    <property type="match status" value="1"/>
</dbReference>
<evidence type="ECO:0000313" key="5">
    <source>
        <dbReference type="EMBL" id="PNH11464.1"/>
    </source>
</evidence>
<comment type="subcellular location">
    <subcellularLocation>
        <location evidence="1">Plastid</location>
    </subcellularLocation>
</comment>
<evidence type="ECO:0000313" key="6">
    <source>
        <dbReference type="Proteomes" id="UP000236333"/>
    </source>
</evidence>
<sequence>SLGGRRPGPPAALFPTILGQVYQRIEPGTAQLDNIVELLLSYGPPDLGLGLTQALKQGLAGLGVSSAQLPQPLQGLLGAGDDGGGEGAAPRDSPAARLTLRHDYEVVVHFRSAALESRGYGTSRITGNSTVKIVYEETFGELVGSSLFSQLPRLAAPSLPDVLKPPKFLRSATFQVTFLDPVLRITRGDRGELRVYLRDEEAGAAVGGKGWGTVAATALDYDD</sequence>
<feature type="compositionally biased region" description="Gly residues" evidence="3">
    <location>
        <begin position="77"/>
        <end position="87"/>
    </location>
</feature>